<name>D2QC80_SPILD</name>
<proteinExistence type="predicted"/>
<dbReference type="InterPro" id="IPR015943">
    <property type="entry name" value="WD40/YVTN_repeat-like_dom_sf"/>
</dbReference>
<accession>D2QC80</accession>
<protein>
    <recommendedName>
        <fullName evidence="4">Exo-alpha-sialidase</fullName>
    </recommendedName>
</protein>
<dbReference type="KEGG" id="sli:Slin_0119"/>
<evidence type="ECO:0000313" key="3">
    <source>
        <dbReference type="Proteomes" id="UP000002028"/>
    </source>
</evidence>
<dbReference type="Gene3D" id="2.130.10.10">
    <property type="entry name" value="YVTN repeat-like/Quinoprotein amine dehydrogenase"/>
    <property type="match status" value="1"/>
</dbReference>
<reference evidence="2 3" key="1">
    <citation type="journal article" date="2010" name="Stand. Genomic Sci.">
        <title>Complete genome sequence of Spirosoma linguale type strain (1).</title>
        <authorList>
            <person name="Lail K."/>
            <person name="Sikorski J."/>
            <person name="Saunders E."/>
            <person name="Lapidus A."/>
            <person name="Glavina Del Rio T."/>
            <person name="Copeland A."/>
            <person name="Tice H."/>
            <person name="Cheng J.-F."/>
            <person name="Lucas S."/>
            <person name="Nolan M."/>
            <person name="Bruce D."/>
            <person name="Goodwin L."/>
            <person name="Pitluck S."/>
            <person name="Ivanova N."/>
            <person name="Mavromatis K."/>
            <person name="Ovchinnikova G."/>
            <person name="Pati A."/>
            <person name="Chen A."/>
            <person name="Palaniappan K."/>
            <person name="Land M."/>
            <person name="Hauser L."/>
            <person name="Chang Y.-J."/>
            <person name="Jeffries C.D."/>
            <person name="Chain P."/>
            <person name="Brettin T."/>
            <person name="Detter J.C."/>
            <person name="Schuetze A."/>
            <person name="Rohde M."/>
            <person name="Tindall B.J."/>
            <person name="Goeker M."/>
            <person name="Bristow J."/>
            <person name="Eisen J.A."/>
            <person name="Markowitz V."/>
            <person name="Hugenholtz P."/>
            <person name="Kyrpides N.C."/>
            <person name="Klenk H.-P."/>
            <person name="Chen F."/>
        </authorList>
    </citation>
    <scope>NUCLEOTIDE SEQUENCE [LARGE SCALE GENOMIC DNA]</scope>
    <source>
        <strain evidence="3">ATCC 33905 / DSM 74 / LMG 10896 / Claus 1</strain>
    </source>
</reference>
<evidence type="ECO:0008006" key="4">
    <source>
        <dbReference type="Google" id="ProtNLM"/>
    </source>
</evidence>
<dbReference type="EMBL" id="CP001769">
    <property type="protein sequence ID" value="ADB36191.1"/>
    <property type="molecule type" value="Genomic_DNA"/>
</dbReference>
<dbReference type="AlphaFoldDB" id="D2QC80"/>
<gene>
    <name evidence="2" type="ordered locus">Slin_0119</name>
</gene>
<keyword evidence="1" id="KW-0732">Signal</keyword>
<dbReference type="RefSeq" id="WP_012924743.1">
    <property type="nucleotide sequence ID" value="NC_013730.1"/>
</dbReference>
<dbReference type="CDD" id="cd15482">
    <property type="entry name" value="Sialidase_non-viral"/>
    <property type="match status" value="1"/>
</dbReference>
<evidence type="ECO:0000313" key="2">
    <source>
        <dbReference type="EMBL" id="ADB36191.1"/>
    </source>
</evidence>
<feature type="chain" id="PRO_5003034559" description="Exo-alpha-sialidase" evidence="1">
    <location>
        <begin position="18"/>
        <end position="124"/>
    </location>
</feature>
<dbReference type="SUPFAM" id="SSF110296">
    <property type="entry name" value="Oligoxyloglucan reducing end-specific cellobiohydrolase"/>
    <property type="match status" value="1"/>
</dbReference>
<keyword evidence="3" id="KW-1185">Reference proteome</keyword>
<organism evidence="2 3">
    <name type="scientific">Spirosoma linguale (strain ATCC 33905 / DSM 74 / LMG 10896 / Claus 1)</name>
    <dbReference type="NCBI Taxonomy" id="504472"/>
    <lineage>
        <taxon>Bacteria</taxon>
        <taxon>Pseudomonadati</taxon>
        <taxon>Bacteroidota</taxon>
        <taxon>Cytophagia</taxon>
        <taxon>Cytophagales</taxon>
        <taxon>Cytophagaceae</taxon>
        <taxon>Spirosoma</taxon>
    </lineage>
</organism>
<dbReference type="eggNOG" id="COG4447">
    <property type="taxonomic scope" value="Bacteria"/>
</dbReference>
<evidence type="ECO:0000256" key="1">
    <source>
        <dbReference type="SAM" id="SignalP"/>
    </source>
</evidence>
<dbReference type="Proteomes" id="UP000002028">
    <property type="component" value="Chromosome"/>
</dbReference>
<dbReference type="HOGENOM" id="CLU_2002467_0_0_10"/>
<sequence>MEIFSLVFLLLFQLPFACNEAFKLLAPPPFTNGQQKLNGHKSRLVTIVFKSTDGGQSWQDMSGGLPESLPENGFFATNNGLYLHAGDGLYHSNPNSTAPFGKRSVLSVLLDEFTVPVDYINSRK</sequence>
<feature type="signal peptide" evidence="1">
    <location>
        <begin position="1"/>
        <end position="17"/>
    </location>
</feature>